<feature type="compositionally biased region" description="Polar residues" evidence="2">
    <location>
        <begin position="161"/>
        <end position="175"/>
    </location>
</feature>
<protein>
    <recommendedName>
        <fullName evidence="5">Serine/threonine-protein phosphatase 4 regulatory subunit 2</fullName>
    </recommendedName>
</protein>
<feature type="compositionally biased region" description="Basic and acidic residues" evidence="2">
    <location>
        <begin position="237"/>
        <end position="247"/>
    </location>
</feature>
<feature type="compositionally biased region" description="Polar residues" evidence="2">
    <location>
        <begin position="209"/>
        <end position="223"/>
    </location>
</feature>
<comment type="similarity">
    <text evidence="1">Belongs to the PPP4R2 family.</text>
</comment>
<reference evidence="3" key="3">
    <citation type="submission" date="2025-09" db="UniProtKB">
        <authorList>
            <consortium name="Ensembl"/>
        </authorList>
    </citation>
    <scope>IDENTIFICATION</scope>
</reference>
<evidence type="ECO:0000313" key="4">
    <source>
        <dbReference type="Proteomes" id="UP000694580"/>
    </source>
</evidence>
<reference evidence="3" key="2">
    <citation type="submission" date="2025-08" db="UniProtKB">
        <authorList>
            <consortium name="Ensembl"/>
        </authorList>
    </citation>
    <scope>IDENTIFICATION</scope>
</reference>
<evidence type="ECO:0000313" key="3">
    <source>
        <dbReference type="Ensembl" id="ENSDCDP00010039540.1"/>
    </source>
</evidence>
<dbReference type="GO" id="GO:0030289">
    <property type="term" value="C:protein phosphatase 4 complex"/>
    <property type="evidence" value="ECO:0007669"/>
    <property type="project" value="InterPro"/>
</dbReference>
<evidence type="ECO:0000256" key="1">
    <source>
        <dbReference type="ARBA" id="ARBA00009207"/>
    </source>
</evidence>
<dbReference type="PANTHER" id="PTHR16487:SF6">
    <property type="entry name" value="SERINE_THREONINE-PROTEIN PHOSPHATASE 4 REGULATORY SUBUNIT 2-A"/>
    <property type="match status" value="1"/>
</dbReference>
<sequence length="295" mass="33214">MEVDTLLGAFKDFEKNGKKEVCHVLDQFLSHIAKTGETLIQWPQFKSYFLFKLEKVMDDFRASSPEQPGPANPNVEYVTFDEMKDRILKIVDGYTGIPFTIQRLCELLTEPKRNYTGTDKFLRGVEKNVMVVSCVYSTSEKNSSSGVNRMNGVMFPGNSSVYTDRNVNGPSTPWTLSRPKQSPSSSVSTNGIPDSTESTDTKEGENDICESSASEVSATQSNQLKKKHTQKDEDSEDDRRDMKKLKFDEDEGTVNNITEDQGRSRRGSFTHTHTHTQTFCLKTLMFRVKAASLAL</sequence>
<dbReference type="GeneTree" id="ENSGT00940000162859"/>
<dbReference type="AlphaFoldDB" id="A0AAY4D1X3"/>
<evidence type="ECO:0000256" key="2">
    <source>
        <dbReference type="SAM" id="MobiDB-lite"/>
    </source>
</evidence>
<feature type="region of interest" description="Disordered" evidence="2">
    <location>
        <begin position="161"/>
        <end position="269"/>
    </location>
</feature>
<keyword evidence="4" id="KW-1185">Reference proteome</keyword>
<dbReference type="Ensembl" id="ENSDCDT00010049321.1">
    <property type="protein sequence ID" value="ENSDCDP00010039540.1"/>
    <property type="gene ID" value="ENSDCDG00010025417.1"/>
</dbReference>
<feature type="compositionally biased region" description="Low complexity" evidence="2">
    <location>
        <begin position="177"/>
        <end position="188"/>
    </location>
</feature>
<dbReference type="Proteomes" id="UP000694580">
    <property type="component" value="Chromosome 10"/>
</dbReference>
<dbReference type="GO" id="GO:0005737">
    <property type="term" value="C:cytoplasm"/>
    <property type="evidence" value="ECO:0007669"/>
    <property type="project" value="TreeGrafter"/>
</dbReference>
<dbReference type="GO" id="GO:0005634">
    <property type="term" value="C:nucleus"/>
    <property type="evidence" value="ECO:0007669"/>
    <property type="project" value="TreeGrafter"/>
</dbReference>
<gene>
    <name evidence="3" type="primary">LOC114798644</name>
</gene>
<proteinExistence type="inferred from homology"/>
<dbReference type="PANTHER" id="PTHR16487">
    <property type="entry name" value="PPP4R2-RELATED PROTEIN"/>
    <property type="match status" value="1"/>
</dbReference>
<name>A0AAY4D1X3_9TELE</name>
<evidence type="ECO:0008006" key="5">
    <source>
        <dbReference type="Google" id="ProtNLM"/>
    </source>
</evidence>
<organism evidence="3 4">
    <name type="scientific">Denticeps clupeoides</name>
    <name type="common">denticle herring</name>
    <dbReference type="NCBI Taxonomy" id="299321"/>
    <lineage>
        <taxon>Eukaryota</taxon>
        <taxon>Metazoa</taxon>
        <taxon>Chordata</taxon>
        <taxon>Craniata</taxon>
        <taxon>Vertebrata</taxon>
        <taxon>Euteleostomi</taxon>
        <taxon>Actinopterygii</taxon>
        <taxon>Neopterygii</taxon>
        <taxon>Teleostei</taxon>
        <taxon>Clupei</taxon>
        <taxon>Clupeiformes</taxon>
        <taxon>Denticipitoidei</taxon>
        <taxon>Denticipitidae</taxon>
        <taxon>Denticeps</taxon>
    </lineage>
</organism>
<reference evidence="3 4" key="1">
    <citation type="submission" date="2020-06" db="EMBL/GenBank/DDBJ databases">
        <authorList>
            <consortium name="Wellcome Sanger Institute Data Sharing"/>
        </authorList>
    </citation>
    <scope>NUCLEOTIDE SEQUENCE [LARGE SCALE GENOMIC DNA]</scope>
</reference>
<dbReference type="GO" id="GO:0019888">
    <property type="term" value="F:protein phosphatase regulator activity"/>
    <property type="evidence" value="ECO:0007669"/>
    <property type="project" value="InterPro"/>
</dbReference>
<dbReference type="Pfam" id="PF09184">
    <property type="entry name" value="PPP4R2"/>
    <property type="match status" value="1"/>
</dbReference>
<feature type="compositionally biased region" description="Polar residues" evidence="2">
    <location>
        <begin position="189"/>
        <end position="198"/>
    </location>
</feature>
<accession>A0AAY4D1X3</accession>
<dbReference type="InterPro" id="IPR015267">
    <property type="entry name" value="PPP4R2"/>
</dbReference>